<dbReference type="InterPro" id="IPR015500">
    <property type="entry name" value="Peptidase_S8_subtilisin-rel"/>
</dbReference>
<dbReference type="InterPro" id="IPR023828">
    <property type="entry name" value="Peptidase_S8_Ser-AS"/>
</dbReference>
<protein>
    <submittedName>
        <fullName evidence="10">DEKNAAC100656</fullName>
    </submittedName>
</protein>
<keyword evidence="2 5" id="KW-0645">Protease</keyword>
<evidence type="ECO:0000259" key="8">
    <source>
        <dbReference type="Pfam" id="PF00082"/>
    </source>
</evidence>
<dbReference type="OrthoDB" id="206201at2759"/>
<keyword evidence="3 5" id="KW-0378">Hydrolase</keyword>
<dbReference type="PANTHER" id="PTHR43806:SF11">
    <property type="entry name" value="CEREVISIN-RELATED"/>
    <property type="match status" value="1"/>
</dbReference>
<dbReference type="InterPro" id="IPR037045">
    <property type="entry name" value="S8pro/Inhibitor_I9_sf"/>
</dbReference>
<evidence type="ECO:0000256" key="1">
    <source>
        <dbReference type="ARBA" id="ARBA00011073"/>
    </source>
</evidence>
<name>A0A448YFV5_BRENA</name>
<evidence type="ECO:0000256" key="3">
    <source>
        <dbReference type="ARBA" id="ARBA00022801"/>
    </source>
</evidence>
<dbReference type="PROSITE" id="PS00138">
    <property type="entry name" value="SUBTILASE_SER"/>
    <property type="match status" value="1"/>
</dbReference>
<proteinExistence type="inferred from homology"/>
<dbReference type="InParanoid" id="A0A448YFV5"/>
<dbReference type="FunCoup" id="A0A448YFV5">
    <property type="interactions" value="349"/>
</dbReference>
<dbReference type="SUPFAM" id="SSF54897">
    <property type="entry name" value="Protease propeptides/inhibitors"/>
    <property type="match status" value="1"/>
</dbReference>
<gene>
    <name evidence="10" type="ORF">BRENAR_LOCUS549</name>
</gene>
<dbReference type="Pfam" id="PF00082">
    <property type="entry name" value="Peptidase_S8"/>
    <property type="match status" value="1"/>
</dbReference>
<feature type="active site" description="Charge relay system" evidence="5">
    <location>
        <position position="228"/>
    </location>
</feature>
<dbReference type="InterPro" id="IPR010259">
    <property type="entry name" value="S8pro/Inhibitor_I9"/>
</dbReference>
<feature type="active site" description="Charge relay system" evidence="5">
    <location>
        <position position="260"/>
    </location>
</feature>
<evidence type="ECO:0000256" key="5">
    <source>
        <dbReference type="PROSITE-ProRule" id="PRU01240"/>
    </source>
</evidence>
<dbReference type="InterPro" id="IPR022398">
    <property type="entry name" value="Peptidase_S8_His-AS"/>
</dbReference>
<dbReference type="EMBL" id="CAACVR010000001">
    <property type="protein sequence ID" value="VEU19813.1"/>
    <property type="molecule type" value="Genomic_DNA"/>
</dbReference>
<accession>A0A448YFV5</accession>
<feature type="chain" id="PRO_5019119306" evidence="7">
    <location>
        <begin position="21"/>
        <end position="551"/>
    </location>
</feature>
<dbReference type="InterPro" id="IPR050131">
    <property type="entry name" value="Peptidase_S8_subtilisin-like"/>
</dbReference>
<keyword evidence="7" id="KW-0732">Signal</keyword>
<dbReference type="InterPro" id="IPR034193">
    <property type="entry name" value="PCSK9_ProteinaseK-like"/>
</dbReference>
<feature type="domain" description="Inhibitor I9" evidence="9">
    <location>
        <begin position="86"/>
        <end position="181"/>
    </location>
</feature>
<dbReference type="InterPro" id="IPR036852">
    <property type="entry name" value="Peptidase_S8/S53_dom_sf"/>
</dbReference>
<dbReference type="FunFam" id="3.40.50.200:FF:000007">
    <property type="entry name" value="Subtilisin-like serine protease"/>
    <property type="match status" value="1"/>
</dbReference>
<evidence type="ECO:0000256" key="4">
    <source>
        <dbReference type="ARBA" id="ARBA00022825"/>
    </source>
</evidence>
<dbReference type="InterPro" id="IPR023827">
    <property type="entry name" value="Peptidase_S8_Asp-AS"/>
</dbReference>
<feature type="signal peptide" evidence="7">
    <location>
        <begin position="1"/>
        <end position="20"/>
    </location>
</feature>
<dbReference type="STRING" id="13370.A0A448YFV5"/>
<dbReference type="Pfam" id="PF05922">
    <property type="entry name" value="Inhibitor_I9"/>
    <property type="match status" value="1"/>
</dbReference>
<organism evidence="10 11">
    <name type="scientific">Brettanomyces naardenensis</name>
    <name type="common">Yeast</name>
    <dbReference type="NCBI Taxonomy" id="13370"/>
    <lineage>
        <taxon>Eukaryota</taxon>
        <taxon>Fungi</taxon>
        <taxon>Dikarya</taxon>
        <taxon>Ascomycota</taxon>
        <taxon>Saccharomycotina</taxon>
        <taxon>Pichiomycetes</taxon>
        <taxon>Pichiales</taxon>
        <taxon>Pichiaceae</taxon>
        <taxon>Brettanomyces</taxon>
    </lineage>
</organism>
<dbReference type="PRINTS" id="PR00723">
    <property type="entry name" value="SUBTILISIN"/>
</dbReference>
<reference evidence="10 11" key="1">
    <citation type="submission" date="2018-12" db="EMBL/GenBank/DDBJ databases">
        <authorList>
            <person name="Tiukova I."/>
            <person name="Dainat J."/>
        </authorList>
    </citation>
    <scope>NUCLEOTIDE SEQUENCE [LARGE SCALE GENOMIC DNA]</scope>
</reference>
<dbReference type="PROSITE" id="PS51892">
    <property type="entry name" value="SUBTILASE"/>
    <property type="match status" value="1"/>
</dbReference>
<dbReference type="Gene3D" id="3.30.70.80">
    <property type="entry name" value="Peptidase S8 propeptide/proteinase inhibitor I9"/>
    <property type="match status" value="1"/>
</dbReference>
<comment type="similarity">
    <text evidence="1 5 6">Belongs to the peptidase S8 family.</text>
</comment>
<evidence type="ECO:0000256" key="7">
    <source>
        <dbReference type="SAM" id="SignalP"/>
    </source>
</evidence>
<evidence type="ECO:0000256" key="2">
    <source>
        <dbReference type="ARBA" id="ARBA00022670"/>
    </source>
</evidence>
<dbReference type="PROSITE" id="PS00137">
    <property type="entry name" value="SUBTILASE_HIS"/>
    <property type="match status" value="1"/>
</dbReference>
<evidence type="ECO:0000256" key="6">
    <source>
        <dbReference type="RuleBase" id="RU003355"/>
    </source>
</evidence>
<evidence type="ECO:0000313" key="11">
    <source>
        <dbReference type="Proteomes" id="UP000290900"/>
    </source>
</evidence>
<dbReference type="Gene3D" id="3.40.50.200">
    <property type="entry name" value="Peptidase S8/S53 domain"/>
    <property type="match status" value="1"/>
</dbReference>
<dbReference type="InterPro" id="IPR000209">
    <property type="entry name" value="Peptidase_S8/S53_dom"/>
</dbReference>
<sequence>MKLSQTVMFSIVASMAAVDGLVIPQSFKDLPSEFSLAPAKQAVKDAVRNIVQPVKELAGKQNTVQLLDESEALPLIVREEAIPNGYIIMLKEGVSQEAFNFQRLWVQDMQVQSLARMDTSSQAEFGDVLSASGFKHKEGGIKHVYDSPYLRGYSGYFTNEVADMLRRHPDVASVEVDSTVHALEASHQSGAPWGLSRISHREKLGLSNFNQYVYDKTAGEGVTAYVIDTGINISHKEFEGRATWGATIPTDDADEDGNGHGSHCAGTIASKTYGVSKNAKLVAVKVLRSNGSGSMSDVIKGVEFAANSHIKEAKAANKGFKGSTANMSLGGGKSPSLDLAVNAAVKAGIHFAVAAGNDNADACNSSPAAADKPITVGASTLSDARAYFSNFGKCVDIFAPGLNILSTYTGSDTATAVLSGTSMASPHVCGLLTYFLSLQPDDESLFKSGLITPDELKKDLVKFGTKNSLADIPEDGTPNVLIFNGAGKDLKDFWGASDDASEADKQVAKDDLDRAVRIAESAVNEDLGILRDGVKLLVEEISQARKAVIGK</sequence>
<evidence type="ECO:0000313" key="10">
    <source>
        <dbReference type="EMBL" id="VEU19813.1"/>
    </source>
</evidence>
<keyword evidence="4 5" id="KW-0720">Serine protease</keyword>
<evidence type="ECO:0000259" key="9">
    <source>
        <dbReference type="Pfam" id="PF05922"/>
    </source>
</evidence>
<dbReference type="Proteomes" id="UP000290900">
    <property type="component" value="Unassembled WGS sequence"/>
</dbReference>
<dbReference type="PANTHER" id="PTHR43806">
    <property type="entry name" value="PEPTIDASE S8"/>
    <property type="match status" value="1"/>
</dbReference>
<feature type="active site" description="Charge relay system" evidence="5">
    <location>
        <position position="422"/>
    </location>
</feature>
<dbReference type="AlphaFoldDB" id="A0A448YFV5"/>
<dbReference type="GO" id="GO:0004252">
    <property type="term" value="F:serine-type endopeptidase activity"/>
    <property type="evidence" value="ECO:0007669"/>
    <property type="project" value="UniProtKB-UniRule"/>
</dbReference>
<dbReference type="PROSITE" id="PS00136">
    <property type="entry name" value="SUBTILASE_ASP"/>
    <property type="match status" value="1"/>
</dbReference>
<dbReference type="GO" id="GO:0006508">
    <property type="term" value="P:proteolysis"/>
    <property type="evidence" value="ECO:0007669"/>
    <property type="project" value="UniProtKB-KW"/>
</dbReference>
<keyword evidence="11" id="KW-1185">Reference proteome</keyword>
<feature type="domain" description="Peptidase S8/S53" evidence="8">
    <location>
        <begin position="219"/>
        <end position="460"/>
    </location>
</feature>
<dbReference type="SUPFAM" id="SSF52743">
    <property type="entry name" value="Subtilisin-like"/>
    <property type="match status" value="1"/>
</dbReference>
<dbReference type="CDD" id="cd04077">
    <property type="entry name" value="Peptidases_S8_PCSK9_ProteinaseK_like"/>
    <property type="match status" value="1"/>
</dbReference>